<accession>A0A5N6Q254</accession>
<protein>
    <submittedName>
        <fullName evidence="1">Uncharacterized protein</fullName>
    </submittedName>
</protein>
<evidence type="ECO:0000313" key="1">
    <source>
        <dbReference type="EMBL" id="KAD7478041.1"/>
    </source>
</evidence>
<dbReference type="EMBL" id="SZYD01000001">
    <property type="protein sequence ID" value="KAD7478041.1"/>
    <property type="molecule type" value="Genomic_DNA"/>
</dbReference>
<evidence type="ECO:0000313" key="2">
    <source>
        <dbReference type="Proteomes" id="UP000326396"/>
    </source>
</evidence>
<gene>
    <name evidence="1" type="ORF">E3N88_01177</name>
</gene>
<sequence length="189" mass="21411">MFLVHEERLVRRQGTICYLYPSSQFLRQDQHEPPPTAATVSFELFPVKQNGGDGRPDGAYSASPYAPVSQLESTLTKPPLPRQSWVTEKHEICPKYHAMSCELPALTKMVQDTLRASATTNRSANEGPLFQRVKIFEEYAARRNEILKRKRGESSSAEKKTPCIQYLGVRVESQREQLVKSRSSSARGR</sequence>
<keyword evidence="2" id="KW-1185">Reference proteome</keyword>
<name>A0A5N6Q254_9ASTR</name>
<proteinExistence type="predicted"/>
<dbReference type="AlphaFoldDB" id="A0A5N6Q254"/>
<reference evidence="1 2" key="1">
    <citation type="submission" date="2019-05" db="EMBL/GenBank/DDBJ databases">
        <title>Mikania micrantha, genome provides insights into the molecular mechanism of rapid growth.</title>
        <authorList>
            <person name="Liu B."/>
        </authorList>
    </citation>
    <scope>NUCLEOTIDE SEQUENCE [LARGE SCALE GENOMIC DNA]</scope>
    <source>
        <strain evidence="1">NLD-2019</strain>
        <tissue evidence="1">Leaf</tissue>
    </source>
</reference>
<dbReference type="PANTHER" id="PTHR37259">
    <property type="entry name" value="OS07G0474300 PROTEIN"/>
    <property type="match status" value="1"/>
</dbReference>
<organism evidence="1 2">
    <name type="scientific">Mikania micrantha</name>
    <name type="common">bitter vine</name>
    <dbReference type="NCBI Taxonomy" id="192012"/>
    <lineage>
        <taxon>Eukaryota</taxon>
        <taxon>Viridiplantae</taxon>
        <taxon>Streptophyta</taxon>
        <taxon>Embryophyta</taxon>
        <taxon>Tracheophyta</taxon>
        <taxon>Spermatophyta</taxon>
        <taxon>Magnoliopsida</taxon>
        <taxon>eudicotyledons</taxon>
        <taxon>Gunneridae</taxon>
        <taxon>Pentapetalae</taxon>
        <taxon>asterids</taxon>
        <taxon>campanulids</taxon>
        <taxon>Asterales</taxon>
        <taxon>Asteraceae</taxon>
        <taxon>Asteroideae</taxon>
        <taxon>Heliantheae alliance</taxon>
        <taxon>Eupatorieae</taxon>
        <taxon>Mikania</taxon>
    </lineage>
</organism>
<comment type="caution">
    <text evidence="1">The sequence shown here is derived from an EMBL/GenBank/DDBJ whole genome shotgun (WGS) entry which is preliminary data.</text>
</comment>
<dbReference type="Proteomes" id="UP000326396">
    <property type="component" value="Linkage Group LG1"/>
</dbReference>
<dbReference type="PANTHER" id="PTHR37259:SF2">
    <property type="entry name" value="OS07G0474300 PROTEIN"/>
    <property type="match status" value="1"/>
</dbReference>
<dbReference type="OrthoDB" id="784446at2759"/>